<dbReference type="EMBL" id="CP007026">
    <property type="protein sequence ID" value="AJA92293.1"/>
    <property type="molecule type" value="Genomic_DNA"/>
</dbReference>
<evidence type="ECO:0000256" key="1">
    <source>
        <dbReference type="ARBA" id="ARBA00001946"/>
    </source>
</evidence>
<comment type="similarity">
    <text evidence="2">Belongs to the isocitrate and isopropylmalate dehydrogenases family.</text>
</comment>
<dbReference type="SUPFAM" id="SSF53659">
    <property type="entry name" value="Isocitrate/Isopropylmalate dehydrogenase-like"/>
    <property type="match status" value="1"/>
</dbReference>
<accession>A0A0A7V089</accession>
<evidence type="ECO:0000313" key="9">
    <source>
        <dbReference type="EMBL" id="PTL88120.1"/>
    </source>
</evidence>
<dbReference type="InterPro" id="IPR019818">
    <property type="entry name" value="IsoCit/isopropylmalate_DH_CS"/>
</dbReference>
<comment type="cofactor">
    <cofactor evidence="1">
        <name>Mg(2+)</name>
        <dbReference type="ChEBI" id="CHEBI:18420"/>
    </cofactor>
</comment>
<keyword evidence="4" id="KW-0460">Magnesium</keyword>
<keyword evidence="5" id="KW-0560">Oxidoreductase</keyword>
<dbReference type="Gene3D" id="3.40.718.10">
    <property type="entry name" value="Isopropylmalate Dehydrogenase"/>
    <property type="match status" value="1"/>
</dbReference>
<evidence type="ECO:0000313" key="10">
    <source>
        <dbReference type="Proteomes" id="UP000030944"/>
    </source>
</evidence>
<evidence type="ECO:0000256" key="6">
    <source>
        <dbReference type="ARBA" id="ARBA00023027"/>
    </source>
</evidence>
<dbReference type="EMBL" id="LXWN01000001">
    <property type="protein sequence ID" value="PTL88120.1"/>
    <property type="molecule type" value="Genomic_DNA"/>
</dbReference>
<dbReference type="Proteomes" id="UP000030944">
    <property type="component" value="Chromosome"/>
</dbReference>
<evidence type="ECO:0000313" key="8">
    <source>
        <dbReference type="EMBL" id="AJA92293.1"/>
    </source>
</evidence>
<dbReference type="FunFam" id="3.40.718.10:FF:000019">
    <property type="entry name" value="Homoisocitrate dehydrogenase"/>
    <property type="match status" value="1"/>
</dbReference>
<dbReference type="HOGENOM" id="CLU_031953_0_1_2"/>
<dbReference type="PANTHER" id="PTHR11835:SF34">
    <property type="entry name" value="ISOCITRATE DEHYDROGENASE [NAD] SUBUNIT ALPHA, MITOCHONDRIAL"/>
    <property type="match status" value="1"/>
</dbReference>
<evidence type="ECO:0000256" key="3">
    <source>
        <dbReference type="ARBA" id="ARBA00022723"/>
    </source>
</evidence>
<dbReference type="AlphaFoldDB" id="A0A0A7V089"/>
<dbReference type="OrthoDB" id="6813at2157"/>
<dbReference type="InterPro" id="IPR024084">
    <property type="entry name" value="IsoPropMal-DH-like_dom"/>
</dbReference>
<reference evidence="8 10" key="1">
    <citation type="journal article" date="2015" name="Proc. Natl. Acad. Sci. U.S.A.">
        <title>Genomic and proteomic characterization of "Candidatus Nitrosopelagicus brevis": An ammonia-oxidizing archaeon from the open ocean.</title>
        <authorList>
            <person name="Santoro A.E."/>
            <person name="Dupont C.L."/>
            <person name="Richter R.A."/>
            <person name="Craig M.T."/>
            <person name="Carini P."/>
            <person name="McIlvin M.R."/>
            <person name="Yang Y."/>
            <person name="Orsi W.D."/>
            <person name="Moran D.M."/>
            <person name="Saito M.A."/>
        </authorList>
    </citation>
    <scope>NUCLEOTIDE SEQUENCE [LARGE SCALE GENOMIC DNA]</scope>
    <source>
        <strain evidence="8">CN25</strain>
        <strain evidence="10">V2</strain>
    </source>
</reference>
<proteinExistence type="inferred from homology"/>
<dbReference type="PANTHER" id="PTHR11835">
    <property type="entry name" value="DECARBOXYLATING DEHYDROGENASES-ISOCITRATE, ISOPROPYLMALATE, TARTRATE"/>
    <property type="match status" value="1"/>
</dbReference>
<feature type="domain" description="Isopropylmalate dehydrogenase-like" evidence="7">
    <location>
        <begin position="3"/>
        <end position="333"/>
    </location>
</feature>
<name>A0A0A7V089_9ARCH</name>
<evidence type="ECO:0000256" key="4">
    <source>
        <dbReference type="ARBA" id="ARBA00022842"/>
    </source>
</evidence>
<sequence>MYNISLITGDGIGPELSESVNTILDTISDKFDIKFNVNSLVAGDAALEKTGKALPDDVFESIKSSDACLKAPVGESAKDVIVALRQKLDLYANIRPAKSYPNTPALRDDVDLVIVRENTEDLYTGEEFQVDDTAVALRIISEKASKRIAKHAFETAMDRSQQKRVTCVHKSNVMKITDGLFARVCEDVSKDYPDVTFDQMYVDACAMNLIRAPHEFDVIVTTNLFGDILSDESSQVVGGLGMAPAANLGDNFGLFEPVHGAAFDIAGKQIANPSSFILSTKMMLDWLGSKHNDSECISAGKKLEDVVLDLIKSGITTKDIGGEKSTHEFTKEITNRL</sequence>
<dbReference type="GO" id="GO:0006102">
    <property type="term" value="P:isocitrate metabolic process"/>
    <property type="evidence" value="ECO:0007669"/>
    <property type="project" value="TreeGrafter"/>
</dbReference>
<keyword evidence="11" id="KW-1185">Reference proteome</keyword>
<evidence type="ECO:0000256" key="2">
    <source>
        <dbReference type="ARBA" id="ARBA00007769"/>
    </source>
</evidence>
<dbReference type="GO" id="GO:0051287">
    <property type="term" value="F:NAD binding"/>
    <property type="evidence" value="ECO:0007669"/>
    <property type="project" value="InterPro"/>
</dbReference>
<dbReference type="STRING" id="1410606.T478_0885"/>
<dbReference type="Pfam" id="PF00180">
    <property type="entry name" value="Iso_dh"/>
    <property type="match status" value="1"/>
</dbReference>
<reference evidence="9" key="2">
    <citation type="submission" date="2016-05" db="EMBL/GenBank/DDBJ databases">
        <authorList>
            <person name="Lavstsen T."/>
            <person name="Jespersen J.S."/>
        </authorList>
    </citation>
    <scope>NUCLEOTIDE SEQUENCE [LARGE SCALE GENOMIC DNA]</scope>
    <source>
        <strain evidence="9">U25</strain>
    </source>
</reference>
<dbReference type="SMART" id="SM01329">
    <property type="entry name" value="Iso_dh"/>
    <property type="match status" value="1"/>
</dbReference>
<dbReference type="GO" id="GO:0000287">
    <property type="term" value="F:magnesium ion binding"/>
    <property type="evidence" value="ECO:0007669"/>
    <property type="project" value="InterPro"/>
</dbReference>
<keyword evidence="3" id="KW-0479">Metal-binding</keyword>
<dbReference type="GO" id="GO:0004449">
    <property type="term" value="F:isocitrate dehydrogenase (NAD+) activity"/>
    <property type="evidence" value="ECO:0007669"/>
    <property type="project" value="TreeGrafter"/>
</dbReference>
<gene>
    <name evidence="9" type="ORF">A7X95_02290</name>
    <name evidence="8" type="ORF">T478_0885</name>
</gene>
<dbReference type="GO" id="GO:0019298">
    <property type="term" value="P:coenzyme B biosynthetic process"/>
    <property type="evidence" value="ECO:0007669"/>
    <property type="project" value="UniProtKB-ARBA"/>
</dbReference>
<dbReference type="RefSeq" id="WP_048105474.1">
    <property type="nucleotide sequence ID" value="NZ_CP007026.1"/>
</dbReference>
<dbReference type="GO" id="GO:0006099">
    <property type="term" value="P:tricarboxylic acid cycle"/>
    <property type="evidence" value="ECO:0007669"/>
    <property type="project" value="TreeGrafter"/>
</dbReference>
<dbReference type="KEGG" id="nbv:T478_0885"/>
<organism evidence="8 10">
    <name type="scientific">Candidatus Nitrosopelagicus brevis</name>
    <dbReference type="NCBI Taxonomy" id="1410606"/>
    <lineage>
        <taxon>Archaea</taxon>
        <taxon>Nitrososphaerota</taxon>
    </lineage>
</organism>
<protein>
    <submittedName>
        <fullName evidence="8 9">3-isopropylmalate dehydrogenase</fullName>
    </submittedName>
</protein>
<evidence type="ECO:0000313" key="11">
    <source>
        <dbReference type="Proteomes" id="UP000241022"/>
    </source>
</evidence>
<evidence type="ECO:0000256" key="5">
    <source>
        <dbReference type="ARBA" id="ARBA00023002"/>
    </source>
</evidence>
<reference evidence="9 11" key="3">
    <citation type="submission" date="2018-04" db="EMBL/GenBank/DDBJ databases">
        <title>Transcriptomics of ammonia oxidizing archaea.</title>
        <authorList>
            <person name="Carini P."/>
        </authorList>
    </citation>
    <scope>NUCLEOTIDE SEQUENCE [LARGE SCALE GENOMIC DNA]</scope>
    <source>
        <strain evidence="9 11">U25</strain>
    </source>
</reference>
<dbReference type="PROSITE" id="PS00470">
    <property type="entry name" value="IDH_IMDH"/>
    <property type="match status" value="1"/>
</dbReference>
<keyword evidence="6" id="KW-0520">NAD</keyword>
<evidence type="ECO:0000259" key="7">
    <source>
        <dbReference type="SMART" id="SM01329"/>
    </source>
</evidence>
<dbReference type="Proteomes" id="UP000241022">
    <property type="component" value="Unassembled WGS sequence"/>
</dbReference>
<dbReference type="GeneID" id="24816775"/>